<reference evidence="1" key="1">
    <citation type="journal article" date="2012" name="PLoS Genet.">
        <title>Comparative analysis of the genomes of two field isolates of the rice blast fungus Magnaporthe oryzae.</title>
        <authorList>
            <person name="Xue M."/>
            <person name="Yang J."/>
            <person name="Li Z."/>
            <person name="Hu S."/>
            <person name="Yao N."/>
            <person name="Dean R.A."/>
            <person name="Zhao W."/>
            <person name="Shen M."/>
            <person name="Zhang H."/>
            <person name="Li C."/>
            <person name="Liu L."/>
            <person name="Cao L."/>
            <person name="Xu X."/>
            <person name="Xing Y."/>
            <person name="Hsiang T."/>
            <person name="Zhang Z."/>
            <person name="Xu J.R."/>
            <person name="Peng Y.L."/>
        </authorList>
    </citation>
    <scope>NUCLEOTIDE SEQUENCE</scope>
    <source>
        <strain evidence="1">Y34</strain>
    </source>
</reference>
<dbReference type="AlphaFoldDB" id="A0AA97P1I1"/>
<protein>
    <submittedName>
        <fullName evidence="1">Uncharacterized protein</fullName>
    </submittedName>
</protein>
<gene>
    <name evidence="1" type="ORF">OOU_Y34scaffold00455g1</name>
</gene>
<proteinExistence type="predicted"/>
<accession>A0AA97P1I1</accession>
<dbReference type="Proteomes" id="UP000011086">
    <property type="component" value="Unassembled WGS sequence"/>
</dbReference>
<sequence>MAWLEHLLSASLPDEVDNASGNLPYRLLKVAAGRFKGGTCGVPEKARFRLYGIYSEWFEIAAGSLGGTAEHRSYCGWDLFGPGPFYAAGKEVRSVILRVIPLITNAGWISSQLKGMGFGAVALDCNKPRKTEARILSSLKWAGTRSSNVQFPGEYGFLVQ</sequence>
<dbReference type="EMBL" id="JH792859">
    <property type="protein sequence ID" value="ELQ40254.1"/>
    <property type="molecule type" value="Genomic_DNA"/>
</dbReference>
<organism evidence="1">
    <name type="scientific">Pyricularia oryzae (strain Y34)</name>
    <name type="common">Rice blast fungus</name>
    <name type="synonym">Magnaporthe oryzae</name>
    <dbReference type="NCBI Taxonomy" id="1143189"/>
    <lineage>
        <taxon>Eukaryota</taxon>
        <taxon>Fungi</taxon>
        <taxon>Dikarya</taxon>
        <taxon>Ascomycota</taxon>
        <taxon>Pezizomycotina</taxon>
        <taxon>Sordariomycetes</taxon>
        <taxon>Sordariomycetidae</taxon>
        <taxon>Magnaporthales</taxon>
        <taxon>Pyriculariaceae</taxon>
        <taxon>Pyricularia</taxon>
    </lineage>
</organism>
<name>A0AA97P1I1_PYRO3</name>
<evidence type="ECO:0000313" key="1">
    <source>
        <dbReference type="EMBL" id="ELQ40254.1"/>
    </source>
</evidence>